<accession>A0A4Z0Q2K6</accession>
<evidence type="ECO:0000313" key="2">
    <source>
        <dbReference type="Proteomes" id="UP000298471"/>
    </source>
</evidence>
<proteinExistence type="predicted"/>
<organism evidence="1 2">
    <name type="scientific">Hymenobacter metallicola</name>
    <dbReference type="NCBI Taxonomy" id="2563114"/>
    <lineage>
        <taxon>Bacteria</taxon>
        <taxon>Pseudomonadati</taxon>
        <taxon>Bacteroidota</taxon>
        <taxon>Cytophagia</taxon>
        <taxon>Cytophagales</taxon>
        <taxon>Hymenobacteraceae</taxon>
        <taxon>Hymenobacter</taxon>
    </lineage>
</organism>
<sequence length="149" mass="16043">MHSAPEQEAYFGLDIDWFAVDIQGHLIHFASGGGLVPAAVGRLPEKTILNIANYFTSLPVLTHQIQVTPEAAATGGDLSSFTQYVQRGLYSFDKTTLNQLLDTNYHLVGAPMQRITLSTLPAAVVTLIAQVTLPLPVAEVAILDTSIIQ</sequence>
<name>A0A4Z0Q2K6_9BACT</name>
<evidence type="ECO:0000313" key="1">
    <source>
        <dbReference type="EMBL" id="TGE22952.1"/>
    </source>
</evidence>
<dbReference type="RefSeq" id="WP_135397859.1">
    <property type="nucleotide sequence ID" value="NZ_SRMB01000005.1"/>
</dbReference>
<dbReference type="OrthoDB" id="666171at2"/>
<dbReference type="EMBL" id="SRMB01000005">
    <property type="protein sequence ID" value="TGE22952.1"/>
    <property type="molecule type" value="Genomic_DNA"/>
</dbReference>
<dbReference type="Proteomes" id="UP000298471">
    <property type="component" value="Unassembled WGS sequence"/>
</dbReference>
<reference evidence="1 2" key="1">
    <citation type="submission" date="2019-04" db="EMBL/GenBank/DDBJ databases">
        <authorList>
            <person name="Feng G."/>
            <person name="Zhang J."/>
            <person name="Zhu H."/>
        </authorList>
    </citation>
    <scope>NUCLEOTIDE SEQUENCE [LARGE SCALE GENOMIC DNA]</scope>
    <source>
        <strain evidence="1 2">9PBR-1</strain>
    </source>
</reference>
<protein>
    <submittedName>
        <fullName evidence="1">Uncharacterized protein</fullName>
    </submittedName>
</protein>
<keyword evidence="2" id="KW-1185">Reference proteome</keyword>
<comment type="caution">
    <text evidence="1">The sequence shown here is derived from an EMBL/GenBank/DDBJ whole genome shotgun (WGS) entry which is preliminary data.</text>
</comment>
<dbReference type="AlphaFoldDB" id="A0A4Z0Q2K6"/>
<gene>
    <name evidence="1" type="ORF">E5K02_21555</name>
</gene>